<reference evidence="3" key="2">
    <citation type="submission" date="2020-08" db="EMBL/GenBank/DDBJ databases">
        <authorList>
            <person name="Kikuchi T."/>
        </authorList>
    </citation>
    <scope>NUCLEOTIDE SEQUENCE</scope>
    <source>
        <strain evidence="2">Ka4C1</strain>
    </source>
</reference>
<dbReference type="EMBL" id="CAJFCV020000005">
    <property type="protein sequence ID" value="CAG9124105.1"/>
    <property type="molecule type" value="Genomic_DNA"/>
</dbReference>
<evidence type="ECO:0000313" key="4">
    <source>
        <dbReference type="Proteomes" id="UP000095284"/>
    </source>
</evidence>
<evidence type="ECO:0000313" key="2">
    <source>
        <dbReference type="EMBL" id="CAD5232125.1"/>
    </source>
</evidence>
<gene>
    <name evidence="2" type="ORF">BXYJ_LOCUS12216</name>
</gene>
<dbReference type="AlphaFoldDB" id="A0A1I7RNK1"/>
<dbReference type="Proteomes" id="UP000095284">
    <property type="component" value="Unplaced"/>
</dbReference>
<evidence type="ECO:0000313" key="6">
    <source>
        <dbReference type="WBParaSite" id="BXY_0228800.1"/>
    </source>
</evidence>
<dbReference type="Proteomes" id="UP000659654">
    <property type="component" value="Unassembled WGS sequence"/>
</dbReference>
<proteinExistence type="predicted"/>
<organism evidence="4 6">
    <name type="scientific">Bursaphelenchus xylophilus</name>
    <name type="common">Pinewood nematode worm</name>
    <name type="synonym">Aphelenchoides xylophilus</name>
    <dbReference type="NCBI Taxonomy" id="6326"/>
    <lineage>
        <taxon>Eukaryota</taxon>
        <taxon>Metazoa</taxon>
        <taxon>Ecdysozoa</taxon>
        <taxon>Nematoda</taxon>
        <taxon>Chromadorea</taxon>
        <taxon>Rhabditida</taxon>
        <taxon>Tylenchina</taxon>
        <taxon>Tylenchomorpha</taxon>
        <taxon>Aphelenchoidea</taxon>
        <taxon>Aphelenchoididae</taxon>
        <taxon>Bursaphelenchus</taxon>
    </lineage>
</organism>
<evidence type="ECO:0000313" key="5">
    <source>
        <dbReference type="Proteomes" id="UP000659654"/>
    </source>
</evidence>
<dbReference type="WBParaSite" id="BXY_0228800.1">
    <property type="protein sequence ID" value="BXY_0228800.1"/>
    <property type="gene ID" value="BXY_0228800"/>
</dbReference>
<reference evidence="6" key="1">
    <citation type="submission" date="2016-11" db="UniProtKB">
        <authorList>
            <consortium name="WormBaseParasite"/>
        </authorList>
    </citation>
    <scope>IDENTIFICATION</scope>
</reference>
<evidence type="ECO:0000313" key="3">
    <source>
        <dbReference type="EMBL" id="CAG9124105.1"/>
    </source>
</evidence>
<protein>
    <submittedName>
        <fullName evidence="2">(pine wood nematode) hypothetical protein</fullName>
    </submittedName>
</protein>
<dbReference type="OrthoDB" id="10447453at2759"/>
<dbReference type="Proteomes" id="UP000582659">
    <property type="component" value="Unassembled WGS sequence"/>
</dbReference>
<feature type="signal peptide" evidence="1">
    <location>
        <begin position="1"/>
        <end position="20"/>
    </location>
</feature>
<dbReference type="EMBL" id="CAJFDI010000005">
    <property type="protein sequence ID" value="CAD5232125.1"/>
    <property type="molecule type" value="Genomic_DNA"/>
</dbReference>
<accession>A0A1I7RNK1</accession>
<keyword evidence="5" id="KW-1185">Reference proteome</keyword>
<name>A0A1I7RNK1_BURXY</name>
<feature type="chain" id="PRO_5035359213" evidence="1">
    <location>
        <begin position="21"/>
        <end position="130"/>
    </location>
</feature>
<keyword evidence="1" id="KW-0732">Signal</keyword>
<sequence>MRWDQIAFLLALYVLNVCLAAEETLGIPGGRQIRLLRRLNDSPVDQSEPQILNRGRRANPRQVQHSGEVMFRKRSRIFADDGARVKRLLDNETVESMLLKKLPTLDEEGTDPFEIRTFTVQRPTHRTRII</sequence>
<evidence type="ECO:0000256" key="1">
    <source>
        <dbReference type="SAM" id="SignalP"/>
    </source>
</evidence>